<dbReference type="GO" id="GO:0005737">
    <property type="term" value="C:cytoplasm"/>
    <property type="evidence" value="ECO:0007669"/>
    <property type="project" value="TreeGrafter"/>
</dbReference>
<dbReference type="PANTHER" id="PTHR19321:SF41">
    <property type="entry name" value="FASCETTO-RELATED"/>
    <property type="match status" value="1"/>
</dbReference>
<dbReference type="PANTHER" id="PTHR19321">
    <property type="entry name" value="PROTEIN REGULATOR OF CYTOKINESIS 1 PRC1-RELATED"/>
    <property type="match status" value="1"/>
</dbReference>
<keyword evidence="3" id="KW-1185">Reference proteome</keyword>
<dbReference type="Gene3D" id="1.20.58.1520">
    <property type="match status" value="1"/>
</dbReference>
<gene>
    <name evidence="2" type="ORF">CANCADRAFT_75803</name>
</gene>
<dbReference type="Pfam" id="PF03999">
    <property type="entry name" value="MAP65_ASE1"/>
    <property type="match status" value="1"/>
</dbReference>
<feature type="compositionally biased region" description="Low complexity" evidence="1">
    <location>
        <begin position="531"/>
        <end position="548"/>
    </location>
</feature>
<evidence type="ECO:0000313" key="2">
    <source>
        <dbReference type="EMBL" id="ODV91795.1"/>
    </source>
</evidence>
<dbReference type="GO" id="GO:0051256">
    <property type="term" value="P:mitotic spindle midzone assembly"/>
    <property type="evidence" value="ECO:0007669"/>
    <property type="project" value="TreeGrafter"/>
</dbReference>
<dbReference type="InterPro" id="IPR007145">
    <property type="entry name" value="MAP65_Ase1_PRC1"/>
</dbReference>
<accession>A0A1E4TJ62</accession>
<evidence type="ECO:0000256" key="1">
    <source>
        <dbReference type="SAM" id="MobiDB-lite"/>
    </source>
</evidence>
<sequence>MNTTEDGTSFLASKLRDLDSKLAGLYDELGIPEEERVERGKQIYEVISKAIDDHVNSVQAECDQLKDHSSDLKASLSRMIGVLGDYRHPKLSAEQLNEIQILPPLIPLHSMLQHLEDQITKVYNSRHTKLLKLVEQISSMVSEPEGLELPEKLVSILNTAHTPNNLSNSTISFLDSEAARIHQINQERLMTAHEVAKDIAEVYKALEIPDAEWDPKVLQLTTDMQSVSSMSLAEIRYLQETFVANAKTLKERRDYLNNLINKVSYLWDRLGEDPTRIDQFKADHDNLSRLNISAYESELQIQLENKRKHMAVFISDARKQLTDLCQTLYYSPEETVAFVNSSSDDQSEETLNQLESDIASLQERCAKFAPLLNAVKAYFELRADKEELERSEKDPDRLKSRNTSRILLREEKIRKKLRNQKPLVLKSLRAAANQFHLQYSEHFRVNGKPILDVIEEDQEAEKEAAALAKAARSRPTAAKSAPTNTSSTRPSTSSTSASTNSSRKPVAARPRIERSAGPVPVKRTANAPVYRSRTTRLAASRSAASAGAKTPSSVASAASGKVLKYSPTKRRPIRRAAIPLEQPITSSPSKTQTGIQLAREGSISPKKVNTATSVLQARTNPTRAPLMDLESMNTIAVPAADPFKGSPVAKKSMNWLPYEDVSSGDEDEQIEKQYELWRKQALERMQTTG</sequence>
<dbReference type="GO" id="GO:0008017">
    <property type="term" value="F:microtubule binding"/>
    <property type="evidence" value="ECO:0007669"/>
    <property type="project" value="InterPro"/>
</dbReference>
<evidence type="ECO:0000313" key="3">
    <source>
        <dbReference type="Proteomes" id="UP000095023"/>
    </source>
</evidence>
<dbReference type="AlphaFoldDB" id="A0A1E4TJ62"/>
<name>A0A1E4TJ62_9ASCO</name>
<dbReference type="OrthoDB" id="642895at2759"/>
<feature type="compositionally biased region" description="Low complexity" evidence="1">
    <location>
        <begin position="465"/>
        <end position="503"/>
    </location>
</feature>
<feature type="region of interest" description="Disordered" evidence="1">
    <location>
        <begin position="464"/>
        <end position="560"/>
    </location>
</feature>
<reference evidence="3" key="1">
    <citation type="submission" date="2016-02" db="EMBL/GenBank/DDBJ databases">
        <title>Comparative genomics of biotechnologically important yeasts.</title>
        <authorList>
            <consortium name="DOE Joint Genome Institute"/>
            <person name="Riley R."/>
            <person name="Haridas S."/>
            <person name="Wolfe K.H."/>
            <person name="Lopes M.R."/>
            <person name="Hittinger C.T."/>
            <person name="Goker M."/>
            <person name="Salamov A."/>
            <person name="Wisecaver J."/>
            <person name="Long T.M."/>
            <person name="Aerts A.L."/>
            <person name="Barry K."/>
            <person name="Choi C."/>
            <person name="Clum A."/>
            <person name="Coughlan A.Y."/>
            <person name="Deshpande S."/>
            <person name="Douglass A.P."/>
            <person name="Hanson S.J."/>
            <person name="Klenk H.-P."/>
            <person name="Labutti K."/>
            <person name="Lapidus A."/>
            <person name="Lindquist E."/>
            <person name="Lipzen A."/>
            <person name="Meier-Kolthoff J.P."/>
            <person name="Ohm R.A."/>
            <person name="Otillar R.P."/>
            <person name="Pangilinan J."/>
            <person name="Peng Y."/>
            <person name="Rokas A."/>
            <person name="Rosa C.A."/>
            <person name="Scheuner C."/>
            <person name="Sibirny A.A."/>
            <person name="Slot J.C."/>
            <person name="Stielow J.B."/>
            <person name="Sun H."/>
            <person name="Kurtzman C.P."/>
            <person name="Blackwell M."/>
            <person name="Jeffries T.W."/>
            <person name="Grigoriev I.V."/>
        </authorList>
    </citation>
    <scope>NUCLEOTIDE SEQUENCE [LARGE SCALE GENOMIC DNA]</scope>
    <source>
        <strain evidence="3">NRRL Y-17796</strain>
    </source>
</reference>
<protein>
    <submittedName>
        <fullName evidence="2">Uncharacterized protein</fullName>
    </submittedName>
</protein>
<dbReference type="Proteomes" id="UP000095023">
    <property type="component" value="Unassembled WGS sequence"/>
</dbReference>
<dbReference type="EMBL" id="KV453841">
    <property type="protein sequence ID" value="ODV91795.1"/>
    <property type="molecule type" value="Genomic_DNA"/>
</dbReference>
<organism evidence="2 3">
    <name type="scientific">Tortispora caseinolytica NRRL Y-17796</name>
    <dbReference type="NCBI Taxonomy" id="767744"/>
    <lineage>
        <taxon>Eukaryota</taxon>
        <taxon>Fungi</taxon>
        <taxon>Dikarya</taxon>
        <taxon>Ascomycota</taxon>
        <taxon>Saccharomycotina</taxon>
        <taxon>Trigonopsidomycetes</taxon>
        <taxon>Trigonopsidales</taxon>
        <taxon>Trigonopsidaceae</taxon>
        <taxon>Tortispora</taxon>
    </lineage>
</organism>
<proteinExistence type="predicted"/>
<dbReference type="GO" id="GO:1990023">
    <property type="term" value="C:mitotic spindle midzone"/>
    <property type="evidence" value="ECO:0007669"/>
    <property type="project" value="TreeGrafter"/>
</dbReference>